<evidence type="ECO:0000256" key="1">
    <source>
        <dbReference type="SAM" id="SignalP"/>
    </source>
</evidence>
<sequence>MKKMLLLGILCLSRITVLYAQETKSKTGAGQYRVQEGEVAPLQTKEYKLKMANSDDQKVTIMLNAANLKIEGYNGNELIIQTTAKLPVVPEQAKGLRPLYNSTVDNTGIGLAVTTEGGGVSIESATPRNIPYTIRIPQKAGILYEQINWNVGHVTIQNVDGDLELRTNNGSMYLTDVTGPVVANSTNGEVKVAFSALNQRKPTAITTINGSIDVTLPASTKANFKLSNINGGMYTDFDLGLNKKDGLNRMGGGYTTNGTTNGGGVDLQLKTINSDIYIRKQK</sequence>
<evidence type="ECO:0000259" key="2">
    <source>
        <dbReference type="Pfam" id="PF13349"/>
    </source>
</evidence>
<reference evidence="3 4" key="1">
    <citation type="submission" date="2021-03" db="EMBL/GenBank/DDBJ databases">
        <title>Fibrella sp. HMF5405 genome sequencing and assembly.</title>
        <authorList>
            <person name="Kang H."/>
            <person name="Kim H."/>
            <person name="Bae S."/>
            <person name="Joh K."/>
        </authorList>
    </citation>
    <scope>NUCLEOTIDE SEQUENCE [LARGE SCALE GENOMIC DNA]</scope>
    <source>
        <strain evidence="3 4">HMF5405</strain>
    </source>
</reference>
<name>A0ABS3JF75_9BACT</name>
<dbReference type="Proteomes" id="UP000664628">
    <property type="component" value="Unassembled WGS sequence"/>
</dbReference>
<keyword evidence="1" id="KW-0732">Signal</keyword>
<dbReference type="EMBL" id="JAFMYW010000001">
    <property type="protein sequence ID" value="MBO0947954.1"/>
    <property type="molecule type" value="Genomic_DNA"/>
</dbReference>
<dbReference type="Pfam" id="PF13349">
    <property type="entry name" value="DUF4097"/>
    <property type="match status" value="1"/>
</dbReference>
<accession>A0ABS3JF75</accession>
<evidence type="ECO:0000313" key="4">
    <source>
        <dbReference type="Proteomes" id="UP000664628"/>
    </source>
</evidence>
<proteinExistence type="predicted"/>
<evidence type="ECO:0000313" key="3">
    <source>
        <dbReference type="EMBL" id="MBO0947954.1"/>
    </source>
</evidence>
<feature type="domain" description="DUF4097" evidence="2">
    <location>
        <begin position="143"/>
        <end position="259"/>
    </location>
</feature>
<protein>
    <submittedName>
        <fullName evidence="3">DUF4097 family beta strand repeat protein</fullName>
    </submittedName>
</protein>
<feature type="signal peptide" evidence="1">
    <location>
        <begin position="1"/>
        <end position="20"/>
    </location>
</feature>
<dbReference type="RefSeq" id="WP_207327841.1">
    <property type="nucleotide sequence ID" value="NZ_JAFMYW010000001.1"/>
</dbReference>
<organism evidence="3 4">
    <name type="scientific">Fibrella forsythiae</name>
    <dbReference type="NCBI Taxonomy" id="2817061"/>
    <lineage>
        <taxon>Bacteria</taxon>
        <taxon>Pseudomonadati</taxon>
        <taxon>Bacteroidota</taxon>
        <taxon>Cytophagia</taxon>
        <taxon>Cytophagales</taxon>
        <taxon>Spirosomataceae</taxon>
        <taxon>Fibrella</taxon>
    </lineage>
</organism>
<gene>
    <name evidence="3" type="ORF">J2I46_05125</name>
</gene>
<feature type="chain" id="PRO_5046308975" evidence="1">
    <location>
        <begin position="21"/>
        <end position="282"/>
    </location>
</feature>
<keyword evidence="4" id="KW-1185">Reference proteome</keyword>
<comment type="caution">
    <text evidence="3">The sequence shown here is derived from an EMBL/GenBank/DDBJ whole genome shotgun (WGS) entry which is preliminary data.</text>
</comment>
<dbReference type="InterPro" id="IPR025164">
    <property type="entry name" value="Toastrack_DUF4097"/>
</dbReference>